<gene>
    <name evidence="1" type="ORF">FKW44_016204</name>
</gene>
<name>A0A7T8H1I0_CALRO</name>
<keyword evidence="2" id="KW-1185">Reference proteome</keyword>
<protein>
    <submittedName>
        <fullName evidence="1">Uncharacterized protein</fullName>
    </submittedName>
</protein>
<reference evidence="2" key="1">
    <citation type="submission" date="2021-01" db="EMBL/GenBank/DDBJ databases">
        <title>Caligus Genome Assembly.</title>
        <authorList>
            <person name="Gallardo-Escarate C."/>
        </authorList>
    </citation>
    <scope>NUCLEOTIDE SEQUENCE [LARGE SCALE GENOMIC DNA]</scope>
</reference>
<evidence type="ECO:0000313" key="1">
    <source>
        <dbReference type="EMBL" id="QQP41743.1"/>
    </source>
</evidence>
<evidence type="ECO:0000313" key="2">
    <source>
        <dbReference type="Proteomes" id="UP000595437"/>
    </source>
</evidence>
<accession>A0A7T8H1I0</accession>
<dbReference type="Proteomes" id="UP000595437">
    <property type="component" value="Chromosome 11"/>
</dbReference>
<organism evidence="1 2">
    <name type="scientific">Caligus rogercresseyi</name>
    <name type="common">Sea louse</name>
    <dbReference type="NCBI Taxonomy" id="217165"/>
    <lineage>
        <taxon>Eukaryota</taxon>
        <taxon>Metazoa</taxon>
        <taxon>Ecdysozoa</taxon>
        <taxon>Arthropoda</taxon>
        <taxon>Crustacea</taxon>
        <taxon>Multicrustacea</taxon>
        <taxon>Hexanauplia</taxon>
        <taxon>Copepoda</taxon>
        <taxon>Siphonostomatoida</taxon>
        <taxon>Caligidae</taxon>
        <taxon>Caligus</taxon>
    </lineage>
</organism>
<dbReference type="EMBL" id="CP045900">
    <property type="protein sequence ID" value="QQP41743.1"/>
    <property type="molecule type" value="Genomic_DNA"/>
</dbReference>
<proteinExistence type="predicted"/>
<dbReference type="AlphaFoldDB" id="A0A7T8H1I0"/>
<sequence>MRISSRSSKTLDSTFPRVSHRDSLWNRTVVVGAISSHSAEKILALTGLTFI</sequence>